<dbReference type="Pfam" id="PF12840">
    <property type="entry name" value="HTH_20"/>
    <property type="match status" value="1"/>
</dbReference>
<dbReference type="AlphaFoldDB" id="A0AAC9LBB3"/>
<reference evidence="7" key="1">
    <citation type="submission" date="2016-06" db="EMBL/GenBank/DDBJ databases">
        <title>Complete genome sequence of Actinoalloteichus fjordicus DSM 46855 (=ADI127-17), type strain of the new species Actinoalloteichus fjordicus.</title>
        <authorList>
            <person name="Ruckert C."/>
            <person name="Nouioui I."/>
            <person name="Willmese J."/>
            <person name="van Wezel G."/>
            <person name="Klenk H.-P."/>
            <person name="Kalinowski J."/>
            <person name="Zotchev S.B."/>
        </authorList>
    </citation>
    <scope>NUCLEOTIDE SEQUENCE [LARGE SCALE GENOMIC DNA]</scope>
    <source>
        <strain evidence="7">ADI127-7</strain>
    </source>
</reference>
<dbReference type="NCBIfam" id="NF033788">
    <property type="entry name" value="HTH_metalloreg"/>
    <property type="match status" value="1"/>
</dbReference>
<dbReference type="PANTHER" id="PTHR33154">
    <property type="entry name" value="TRANSCRIPTIONAL REGULATOR, ARSR FAMILY"/>
    <property type="match status" value="1"/>
</dbReference>
<evidence type="ECO:0000256" key="3">
    <source>
        <dbReference type="ARBA" id="ARBA00023163"/>
    </source>
</evidence>
<keyword evidence="2" id="KW-0238">DNA-binding</keyword>
<organism evidence="6 7">
    <name type="scientific">Actinoalloteichus fjordicus</name>
    <dbReference type="NCBI Taxonomy" id="1612552"/>
    <lineage>
        <taxon>Bacteria</taxon>
        <taxon>Bacillati</taxon>
        <taxon>Actinomycetota</taxon>
        <taxon>Actinomycetes</taxon>
        <taxon>Pseudonocardiales</taxon>
        <taxon>Pseudonocardiaceae</taxon>
        <taxon>Actinoalloteichus</taxon>
    </lineage>
</organism>
<keyword evidence="3" id="KW-0804">Transcription</keyword>
<keyword evidence="4" id="KW-0175">Coiled coil</keyword>
<feature type="domain" description="HTH arsR-type" evidence="5">
    <location>
        <begin position="1"/>
        <end position="86"/>
    </location>
</feature>
<evidence type="ECO:0000256" key="1">
    <source>
        <dbReference type="ARBA" id="ARBA00023015"/>
    </source>
</evidence>
<evidence type="ECO:0000259" key="5">
    <source>
        <dbReference type="PROSITE" id="PS50987"/>
    </source>
</evidence>
<gene>
    <name evidence="6" type="ORF">UA74_07390</name>
</gene>
<dbReference type="PRINTS" id="PR00778">
    <property type="entry name" value="HTHARSR"/>
</dbReference>
<dbReference type="PANTHER" id="PTHR33154:SF33">
    <property type="entry name" value="TRANSCRIPTIONAL REPRESSOR SDPR"/>
    <property type="match status" value="1"/>
</dbReference>
<dbReference type="SUPFAM" id="SSF46785">
    <property type="entry name" value="Winged helix' DNA-binding domain"/>
    <property type="match status" value="1"/>
</dbReference>
<evidence type="ECO:0000313" key="6">
    <source>
        <dbReference type="EMBL" id="APU13547.1"/>
    </source>
</evidence>
<dbReference type="InterPro" id="IPR051081">
    <property type="entry name" value="HTH_MetalResp_TranReg"/>
</dbReference>
<evidence type="ECO:0000256" key="4">
    <source>
        <dbReference type="SAM" id="Coils"/>
    </source>
</evidence>
<dbReference type="InterPro" id="IPR011991">
    <property type="entry name" value="ArsR-like_HTH"/>
</dbReference>
<dbReference type="GO" id="GO:0003700">
    <property type="term" value="F:DNA-binding transcription factor activity"/>
    <property type="evidence" value="ECO:0007669"/>
    <property type="project" value="InterPro"/>
</dbReference>
<dbReference type="SMART" id="SM00418">
    <property type="entry name" value="HTH_ARSR"/>
    <property type="match status" value="1"/>
</dbReference>
<accession>A0AAC9LBB3</accession>
<dbReference type="GO" id="GO:0003677">
    <property type="term" value="F:DNA binding"/>
    <property type="evidence" value="ECO:0007669"/>
    <property type="project" value="UniProtKB-KW"/>
</dbReference>
<proteinExistence type="predicted"/>
<dbReference type="InterPro" id="IPR036388">
    <property type="entry name" value="WH-like_DNA-bd_sf"/>
</dbReference>
<dbReference type="EMBL" id="CP016076">
    <property type="protein sequence ID" value="APU13547.1"/>
    <property type="molecule type" value="Genomic_DNA"/>
</dbReference>
<keyword evidence="7" id="KW-1185">Reference proteome</keyword>
<dbReference type="PROSITE" id="PS50987">
    <property type="entry name" value="HTH_ARSR_2"/>
    <property type="match status" value="1"/>
</dbReference>
<dbReference type="Gene3D" id="1.10.10.10">
    <property type="entry name" value="Winged helix-like DNA-binding domain superfamily/Winged helix DNA-binding domain"/>
    <property type="match status" value="1"/>
</dbReference>
<name>A0AAC9LBB3_9PSEU</name>
<dbReference type="Proteomes" id="UP000185511">
    <property type="component" value="Chromosome"/>
</dbReference>
<evidence type="ECO:0000256" key="2">
    <source>
        <dbReference type="ARBA" id="ARBA00023125"/>
    </source>
</evidence>
<dbReference type="InterPro" id="IPR036390">
    <property type="entry name" value="WH_DNA-bd_sf"/>
</dbReference>
<evidence type="ECO:0000313" key="7">
    <source>
        <dbReference type="Proteomes" id="UP000185511"/>
    </source>
</evidence>
<dbReference type="KEGG" id="acad:UA74_07390"/>
<dbReference type="CDD" id="cd00090">
    <property type="entry name" value="HTH_ARSR"/>
    <property type="match status" value="1"/>
</dbReference>
<feature type="coiled-coil region" evidence="4">
    <location>
        <begin position="75"/>
        <end position="102"/>
    </location>
</feature>
<protein>
    <submittedName>
        <fullName evidence="6">Transcriptional regulator</fullName>
    </submittedName>
</protein>
<dbReference type="RefSeq" id="WP_075739629.1">
    <property type="nucleotide sequence ID" value="NZ_CP016076.1"/>
</dbReference>
<keyword evidence="1" id="KW-0805">Transcription regulation</keyword>
<sequence length="112" mass="12602">MDRFEALGEPNRRRIVELVAAQARSAGEIAAHFSISRPAVSQHLRVLAETGVLTVTAQGRQRVYSLDPTSLDEVENWLDDQRERWERALDSLEEAMEEAMDAEHRTPGGTET</sequence>
<dbReference type="InterPro" id="IPR001845">
    <property type="entry name" value="HTH_ArsR_DNA-bd_dom"/>
</dbReference>